<keyword evidence="2" id="KW-0813">Transport</keyword>
<keyword evidence="4" id="KW-0997">Cell inner membrane</keyword>
<proteinExistence type="predicted"/>
<comment type="subcellular location">
    <subcellularLocation>
        <location evidence="1">Cell inner membrane</location>
    </subcellularLocation>
</comment>
<keyword evidence="7 10" id="KW-1133">Transmembrane helix</keyword>
<evidence type="ECO:0000256" key="8">
    <source>
        <dbReference type="ARBA" id="ARBA00023136"/>
    </source>
</evidence>
<dbReference type="InterPro" id="IPR024961">
    <property type="entry name" value="T2SS_GspC_N"/>
</dbReference>
<evidence type="ECO:0000259" key="11">
    <source>
        <dbReference type="Pfam" id="PF11356"/>
    </source>
</evidence>
<evidence type="ECO:0000256" key="3">
    <source>
        <dbReference type="ARBA" id="ARBA00022475"/>
    </source>
</evidence>
<evidence type="ECO:0000256" key="2">
    <source>
        <dbReference type="ARBA" id="ARBA00022448"/>
    </source>
</evidence>
<evidence type="ECO:0000313" key="13">
    <source>
        <dbReference type="Proteomes" id="UP000236023"/>
    </source>
</evidence>
<evidence type="ECO:0000256" key="5">
    <source>
        <dbReference type="ARBA" id="ARBA00022692"/>
    </source>
</evidence>
<feature type="region of interest" description="Disordered" evidence="9">
    <location>
        <begin position="152"/>
        <end position="213"/>
    </location>
</feature>
<dbReference type="GO" id="GO:0015031">
    <property type="term" value="P:protein transport"/>
    <property type="evidence" value="ECO:0007669"/>
    <property type="project" value="UniProtKB-KW"/>
</dbReference>
<evidence type="ECO:0000256" key="6">
    <source>
        <dbReference type="ARBA" id="ARBA00022927"/>
    </source>
</evidence>
<keyword evidence="5 10" id="KW-0812">Transmembrane</keyword>
<evidence type="ECO:0000256" key="9">
    <source>
        <dbReference type="SAM" id="MobiDB-lite"/>
    </source>
</evidence>
<evidence type="ECO:0000256" key="4">
    <source>
        <dbReference type="ARBA" id="ARBA00022519"/>
    </source>
</evidence>
<sequence length="213" mass="23399">MSLPGKLRNYRPPVPWIISALLLCAFAVYLAMQIQHGLHLVRASAPTGGGEQAFGNFARPDLQRLETLFGSAAPAPGYAPSASDIGLTLRGSFVHAEPQRSSAIIQLEGQPPRLYWQGEALDSGISLHAVYPDRVEILRNGHVETLHFPQVRPTTYIPDEPPEAYLDEQPPAESQTEDAQLMQQQMDALRQQLEEAVDQTDPAPANDQPTEDD</sequence>
<accession>A0A2N8T553</accession>
<evidence type="ECO:0000256" key="7">
    <source>
        <dbReference type="ARBA" id="ARBA00022989"/>
    </source>
</evidence>
<feature type="domain" description="Type II secretion system protein GspC N-terminal" evidence="11">
    <location>
        <begin position="68"/>
        <end position="147"/>
    </location>
</feature>
<dbReference type="AlphaFoldDB" id="A0A2N8T553"/>
<feature type="transmembrane region" description="Helical" evidence="10">
    <location>
        <begin position="14"/>
        <end position="32"/>
    </location>
</feature>
<keyword evidence="6" id="KW-0653">Protein transport</keyword>
<dbReference type="RefSeq" id="WP_102894227.1">
    <property type="nucleotide sequence ID" value="NZ_JAMOHU010000015.1"/>
</dbReference>
<name>A0A2N8T553_STUST</name>
<dbReference type="EMBL" id="POUT01000004">
    <property type="protein sequence ID" value="PNG09874.1"/>
    <property type="molecule type" value="Genomic_DNA"/>
</dbReference>
<keyword evidence="8 10" id="KW-0472">Membrane</keyword>
<dbReference type="Pfam" id="PF11356">
    <property type="entry name" value="T2SSC"/>
    <property type="match status" value="1"/>
</dbReference>
<comment type="caution">
    <text evidence="12">The sequence shown here is derived from an EMBL/GenBank/DDBJ whole genome shotgun (WGS) entry which is preliminary data.</text>
</comment>
<feature type="compositionally biased region" description="Polar residues" evidence="9">
    <location>
        <begin position="172"/>
        <end position="186"/>
    </location>
</feature>
<dbReference type="Proteomes" id="UP000236023">
    <property type="component" value="Unassembled WGS sequence"/>
</dbReference>
<evidence type="ECO:0000256" key="10">
    <source>
        <dbReference type="SAM" id="Phobius"/>
    </source>
</evidence>
<gene>
    <name evidence="12" type="ORF">CXK94_10030</name>
</gene>
<dbReference type="Gene3D" id="2.30.30.830">
    <property type="match status" value="1"/>
</dbReference>
<evidence type="ECO:0000313" key="12">
    <source>
        <dbReference type="EMBL" id="PNG09874.1"/>
    </source>
</evidence>
<reference evidence="12 13" key="1">
    <citation type="submission" date="2018-01" db="EMBL/GenBank/DDBJ databases">
        <title>Denitrification phenotypes of diverse strains of Pseudomonas stutzeri.</title>
        <authorList>
            <person name="Milligan D.A."/>
            <person name="Bergaust L."/>
            <person name="Bakken L.R."/>
            <person name="Frostegard A."/>
        </authorList>
    </citation>
    <scope>NUCLEOTIDE SEQUENCE [LARGE SCALE GENOMIC DNA]</scope>
    <source>
        <strain evidence="12 13">24a75</strain>
    </source>
</reference>
<protein>
    <submittedName>
        <fullName evidence="12">Secretion protein</fullName>
    </submittedName>
</protein>
<organism evidence="12 13">
    <name type="scientific">Stutzerimonas stutzeri</name>
    <name type="common">Pseudomonas stutzeri</name>
    <dbReference type="NCBI Taxonomy" id="316"/>
    <lineage>
        <taxon>Bacteria</taxon>
        <taxon>Pseudomonadati</taxon>
        <taxon>Pseudomonadota</taxon>
        <taxon>Gammaproteobacteria</taxon>
        <taxon>Pseudomonadales</taxon>
        <taxon>Pseudomonadaceae</taxon>
        <taxon>Stutzerimonas</taxon>
    </lineage>
</organism>
<evidence type="ECO:0000256" key="1">
    <source>
        <dbReference type="ARBA" id="ARBA00004533"/>
    </source>
</evidence>
<dbReference type="GO" id="GO:0005886">
    <property type="term" value="C:plasma membrane"/>
    <property type="evidence" value="ECO:0007669"/>
    <property type="project" value="UniProtKB-SubCell"/>
</dbReference>
<keyword evidence="3" id="KW-1003">Cell membrane</keyword>